<keyword evidence="2" id="KW-1185">Reference proteome</keyword>
<proteinExistence type="predicted"/>
<dbReference type="EMBL" id="CP002696">
    <property type="protein sequence ID" value="AEE17400.1"/>
    <property type="molecule type" value="Genomic_DNA"/>
</dbReference>
<evidence type="ECO:0000313" key="2">
    <source>
        <dbReference type="Proteomes" id="UP000006546"/>
    </source>
</evidence>
<dbReference type="Proteomes" id="UP000006546">
    <property type="component" value="Chromosome"/>
</dbReference>
<dbReference type="KEGG" id="tbe:Trebr_1984"/>
<dbReference type="RefSeq" id="WP_013759103.1">
    <property type="nucleotide sequence ID" value="NC_015500.1"/>
</dbReference>
<sequence>MNKLIITKIFLILLVGTLCLSCTKKKPDENIVIKNDTEIESLESLINNNQFGYQKYKNMELIGNRIRVPYKIKYDHFTTGGFMNNILYNPGWATGNQSYTPIFINKR</sequence>
<evidence type="ECO:0000313" key="1">
    <source>
        <dbReference type="EMBL" id="AEE17400.1"/>
    </source>
</evidence>
<organism evidence="1 2">
    <name type="scientific">Treponema brennaborense (strain DSM 12168 / CIP 105900 / DD5/3)</name>
    <dbReference type="NCBI Taxonomy" id="906968"/>
    <lineage>
        <taxon>Bacteria</taxon>
        <taxon>Pseudomonadati</taxon>
        <taxon>Spirochaetota</taxon>
        <taxon>Spirochaetia</taxon>
        <taxon>Spirochaetales</taxon>
        <taxon>Treponemataceae</taxon>
        <taxon>Treponema</taxon>
    </lineage>
</organism>
<dbReference type="STRING" id="906968.Trebr_1984"/>
<dbReference type="HOGENOM" id="CLU_2208880_0_0_12"/>
<name>F4LJF5_TREBD</name>
<accession>F4LJF5</accession>
<dbReference type="AlphaFoldDB" id="F4LJF5"/>
<gene>
    <name evidence="1" type="ordered locus">Trebr_1984</name>
</gene>
<reference evidence="2" key="1">
    <citation type="submission" date="2011-04" db="EMBL/GenBank/DDBJ databases">
        <title>The complete genome of Treponema brennaborense DSM 12168.</title>
        <authorList>
            <person name="Lucas S."/>
            <person name="Han J."/>
            <person name="Lapidus A."/>
            <person name="Bruce D."/>
            <person name="Goodwin L."/>
            <person name="Pitluck S."/>
            <person name="Peters L."/>
            <person name="Kyrpides N."/>
            <person name="Mavromatis K."/>
            <person name="Ivanova N."/>
            <person name="Mikhailova N."/>
            <person name="Pagani I."/>
            <person name="Teshima H."/>
            <person name="Detter J.C."/>
            <person name="Tapia R."/>
            <person name="Han C."/>
            <person name="Land M."/>
            <person name="Hauser L."/>
            <person name="Markowitz V."/>
            <person name="Cheng J.-F."/>
            <person name="Hugenholtz P."/>
            <person name="Woyke T."/>
            <person name="Wu D."/>
            <person name="Gronow S."/>
            <person name="Wellnitz S."/>
            <person name="Brambilla E."/>
            <person name="Klenk H.-P."/>
            <person name="Eisen J.A."/>
        </authorList>
    </citation>
    <scope>NUCLEOTIDE SEQUENCE [LARGE SCALE GENOMIC DNA]</scope>
    <source>
        <strain evidence="2">DSM 12168 / CIP 105900 / DD5/3</strain>
    </source>
</reference>
<protein>
    <submittedName>
        <fullName evidence="1">Uncharacterized protein</fullName>
    </submittedName>
</protein>